<dbReference type="AlphaFoldDB" id="A0AAD7GHY9"/>
<name>A0AAD7GHY9_MYCRO</name>
<accession>A0AAD7GHY9</accession>
<keyword evidence="2" id="KW-1185">Reference proteome</keyword>
<gene>
    <name evidence="1" type="ORF">B0H17DRAFT_1133554</name>
</gene>
<dbReference type="EMBL" id="JARKIE010000056">
    <property type="protein sequence ID" value="KAJ7691757.1"/>
    <property type="molecule type" value="Genomic_DNA"/>
</dbReference>
<proteinExistence type="predicted"/>
<sequence length="176" mass="19719">MSRLLADRYTITEKRFLDLPAIGSVPAVIQAAASDDALSTRSGSESIPNFPRDLRKERCLIRNFFDLTNQLAHFVPAVCSKKAETTVETKCITDLLQDKYGVIPLDVAQVEGGFNLDHLSNRACEPAVSIELHKHHDVWATIAISPSLHDLLLLEAKYRTENEERQRGFFLLSRTG</sequence>
<protein>
    <submittedName>
        <fullName evidence="1">Uncharacterized protein</fullName>
    </submittedName>
</protein>
<dbReference type="Proteomes" id="UP001221757">
    <property type="component" value="Unassembled WGS sequence"/>
</dbReference>
<organism evidence="1 2">
    <name type="scientific">Mycena rosella</name>
    <name type="common">Pink bonnet</name>
    <name type="synonym">Agaricus rosellus</name>
    <dbReference type="NCBI Taxonomy" id="1033263"/>
    <lineage>
        <taxon>Eukaryota</taxon>
        <taxon>Fungi</taxon>
        <taxon>Dikarya</taxon>
        <taxon>Basidiomycota</taxon>
        <taxon>Agaricomycotina</taxon>
        <taxon>Agaricomycetes</taxon>
        <taxon>Agaricomycetidae</taxon>
        <taxon>Agaricales</taxon>
        <taxon>Marasmiineae</taxon>
        <taxon>Mycenaceae</taxon>
        <taxon>Mycena</taxon>
    </lineage>
</organism>
<evidence type="ECO:0000313" key="2">
    <source>
        <dbReference type="Proteomes" id="UP001221757"/>
    </source>
</evidence>
<evidence type="ECO:0000313" key="1">
    <source>
        <dbReference type="EMBL" id="KAJ7691757.1"/>
    </source>
</evidence>
<reference evidence="1" key="1">
    <citation type="submission" date="2023-03" db="EMBL/GenBank/DDBJ databases">
        <title>Massive genome expansion in bonnet fungi (Mycena s.s.) driven by repeated elements and novel gene families across ecological guilds.</title>
        <authorList>
            <consortium name="Lawrence Berkeley National Laboratory"/>
            <person name="Harder C.B."/>
            <person name="Miyauchi S."/>
            <person name="Viragh M."/>
            <person name="Kuo A."/>
            <person name="Thoen E."/>
            <person name="Andreopoulos B."/>
            <person name="Lu D."/>
            <person name="Skrede I."/>
            <person name="Drula E."/>
            <person name="Henrissat B."/>
            <person name="Morin E."/>
            <person name="Kohler A."/>
            <person name="Barry K."/>
            <person name="LaButti K."/>
            <person name="Morin E."/>
            <person name="Salamov A."/>
            <person name="Lipzen A."/>
            <person name="Mereny Z."/>
            <person name="Hegedus B."/>
            <person name="Baldrian P."/>
            <person name="Stursova M."/>
            <person name="Weitz H."/>
            <person name="Taylor A."/>
            <person name="Grigoriev I.V."/>
            <person name="Nagy L.G."/>
            <person name="Martin F."/>
            <person name="Kauserud H."/>
        </authorList>
    </citation>
    <scope>NUCLEOTIDE SEQUENCE</scope>
    <source>
        <strain evidence="1">CBHHK067</strain>
    </source>
</reference>
<comment type="caution">
    <text evidence="1">The sequence shown here is derived from an EMBL/GenBank/DDBJ whole genome shotgun (WGS) entry which is preliminary data.</text>
</comment>